<dbReference type="AlphaFoldDB" id="A0A5F8AHG0"/>
<dbReference type="GeneTree" id="ENSGT01150000286943"/>
<dbReference type="Proteomes" id="UP000006718">
    <property type="component" value="Chromosome 1"/>
</dbReference>
<evidence type="ECO:0000256" key="1">
    <source>
        <dbReference type="SAM" id="SignalP"/>
    </source>
</evidence>
<dbReference type="PANTHER" id="PTHR12138:SF133">
    <property type="entry name" value="SECRETED PROTEIN"/>
    <property type="match status" value="1"/>
</dbReference>
<dbReference type="PRINTS" id="PR02045">
    <property type="entry name" value="F138DOMAIN"/>
</dbReference>
<accession>A0A5F8AHG0</accession>
<evidence type="ECO:0000313" key="2">
    <source>
        <dbReference type="Ensembl" id="ENSMMUP00000076392.1"/>
    </source>
</evidence>
<reference evidence="2" key="3">
    <citation type="submission" date="2025-08" db="UniProtKB">
        <authorList>
            <consortium name="Ensembl"/>
        </authorList>
    </citation>
    <scope>IDENTIFICATION</scope>
    <source>
        <strain evidence="2">17573</strain>
    </source>
</reference>
<dbReference type="Ensembl" id="ENSMMUT00000088183.1">
    <property type="protein sequence ID" value="ENSMMUP00000076392.1"/>
    <property type="gene ID" value="ENSMMUG00000058094.1"/>
</dbReference>
<sequence>FFFFFFFLRQSRVLSSRLECSGATSAHCNLRLPGSGYSPASTCPIAGTTDACHYTWLIFIFLVEMRLHHVGHAGLKLLTSGHLSALASQSGGITGVNYHTRPQASFHGDLCRHVFHKY</sequence>
<reference evidence="2" key="2">
    <citation type="submission" date="2019-01" db="EMBL/GenBank/DDBJ databases">
        <authorList>
            <person name="Graves T."/>
            <person name="Eichler E.E."/>
            <person name="Wilson R.K."/>
        </authorList>
    </citation>
    <scope>NUCLEOTIDE SEQUENCE [LARGE SCALE GENOMIC DNA]</scope>
    <source>
        <strain evidence="2">17573</strain>
    </source>
</reference>
<reference evidence="2" key="4">
    <citation type="submission" date="2025-09" db="UniProtKB">
        <authorList>
            <consortium name="Ensembl"/>
        </authorList>
    </citation>
    <scope>IDENTIFICATION</scope>
    <source>
        <strain evidence="2">17573</strain>
    </source>
</reference>
<feature type="chain" id="PRO_5023907802" description="Secreted protein" evidence="1">
    <location>
        <begin position="16"/>
        <end position="118"/>
    </location>
</feature>
<keyword evidence="3" id="KW-1185">Reference proteome</keyword>
<dbReference type="Bgee" id="ENSMMUG00000058094">
    <property type="expression patterns" value="Expressed in liver"/>
</dbReference>
<keyword evidence="1" id="KW-0732">Signal</keyword>
<evidence type="ECO:0000313" key="3">
    <source>
        <dbReference type="Proteomes" id="UP000006718"/>
    </source>
</evidence>
<organism evidence="2 3">
    <name type="scientific">Macaca mulatta</name>
    <name type="common">Rhesus macaque</name>
    <dbReference type="NCBI Taxonomy" id="9544"/>
    <lineage>
        <taxon>Eukaryota</taxon>
        <taxon>Metazoa</taxon>
        <taxon>Chordata</taxon>
        <taxon>Craniata</taxon>
        <taxon>Vertebrata</taxon>
        <taxon>Euteleostomi</taxon>
        <taxon>Mammalia</taxon>
        <taxon>Eutheria</taxon>
        <taxon>Euarchontoglires</taxon>
        <taxon>Primates</taxon>
        <taxon>Haplorrhini</taxon>
        <taxon>Catarrhini</taxon>
        <taxon>Cercopithecidae</taxon>
        <taxon>Cercopithecinae</taxon>
        <taxon>Macaca</taxon>
    </lineage>
</organism>
<dbReference type="PANTHER" id="PTHR12138">
    <property type="entry name" value="PRIMATE-EXPANDED PROTEIN FAMILY"/>
    <property type="match status" value="1"/>
</dbReference>
<protein>
    <recommendedName>
        <fullName evidence="4">Secreted protein</fullName>
    </recommendedName>
</protein>
<dbReference type="VEuPathDB" id="HostDB:ENSMMUG00000058094"/>
<reference evidence="3" key="1">
    <citation type="journal article" date="2007" name="Science">
        <title>Evolutionary and biomedical insights from the rhesus macaque genome.</title>
        <authorList>
            <person name="Gibbs R.A."/>
            <person name="Rogers J."/>
            <person name="Katze M.G."/>
            <person name="Bumgarner R."/>
            <person name="Weinstock G.M."/>
            <person name="Mardis E.R."/>
            <person name="Remington K.A."/>
            <person name="Strausberg R.L."/>
            <person name="Venter J.C."/>
            <person name="Wilson R.K."/>
            <person name="Batzer M.A."/>
            <person name="Bustamante C.D."/>
            <person name="Eichler E.E."/>
            <person name="Hahn M.W."/>
            <person name="Hardison R.C."/>
            <person name="Makova K.D."/>
            <person name="Miller W."/>
            <person name="Milosavljevic A."/>
            <person name="Palermo R.E."/>
            <person name="Siepel A."/>
            <person name="Sikela J.M."/>
            <person name="Attaway T."/>
            <person name="Bell S."/>
            <person name="Bernard K.E."/>
            <person name="Buhay C.J."/>
            <person name="Chandrabose M.N."/>
            <person name="Dao M."/>
            <person name="Davis C."/>
            <person name="Delehaunty K.D."/>
            <person name="Ding Y."/>
            <person name="Dinh H.H."/>
            <person name="Dugan-Rocha S."/>
            <person name="Fulton L.A."/>
            <person name="Gabisi R.A."/>
            <person name="Garner T.T."/>
            <person name="Godfrey J."/>
            <person name="Hawes A.C."/>
            <person name="Hernandez J."/>
            <person name="Hines S."/>
            <person name="Holder M."/>
            <person name="Hume J."/>
            <person name="Jhangiani S.N."/>
            <person name="Joshi V."/>
            <person name="Khan Z.M."/>
            <person name="Kirkness E.F."/>
            <person name="Cree A."/>
            <person name="Fowler R.G."/>
            <person name="Lee S."/>
            <person name="Lewis L.R."/>
            <person name="Li Z."/>
            <person name="Liu Y.-S."/>
            <person name="Moore S.M."/>
            <person name="Muzny D."/>
            <person name="Nazareth L.V."/>
            <person name="Ngo D.N."/>
            <person name="Okwuonu G.O."/>
            <person name="Pai G."/>
            <person name="Parker D."/>
            <person name="Paul H.A."/>
            <person name="Pfannkoch C."/>
            <person name="Pohl C.S."/>
            <person name="Rogers Y.-H.C."/>
            <person name="Ruiz S.J."/>
            <person name="Sabo A."/>
            <person name="Santibanez J."/>
            <person name="Schneider B.W."/>
            <person name="Smith S.M."/>
            <person name="Sodergren E."/>
            <person name="Svatek A.F."/>
            <person name="Utterback T.R."/>
            <person name="Vattathil S."/>
            <person name="Warren W."/>
            <person name="White C.S."/>
            <person name="Chinwalla A.T."/>
            <person name="Feng Y."/>
            <person name="Halpern A.L."/>
            <person name="Hillier L.W."/>
            <person name="Huang X."/>
            <person name="Minx P."/>
            <person name="Nelson J.O."/>
            <person name="Pepin K.H."/>
            <person name="Qin X."/>
            <person name="Sutton G.G."/>
            <person name="Venter E."/>
            <person name="Walenz B.P."/>
            <person name="Wallis J.W."/>
            <person name="Worley K.C."/>
            <person name="Yang S.-P."/>
            <person name="Jones S.M."/>
            <person name="Marra M.A."/>
            <person name="Rocchi M."/>
            <person name="Schein J.E."/>
            <person name="Baertsch R."/>
            <person name="Clarke L."/>
            <person name="Csuros M."/>
            <person name="Glasscock J."/>
            <person name="Harris R.A."/>
            <person name="Havlak P."/>
            <person name="Jackson A.R."/>
            <person name="Jiang H."/>
            <person name="Liu Y."/>
            <person name="Messina D.N."/>
            <person name="Shen Y."/>
            <person name="Song H.X.-Z."/>
            <person name="Wylie T."/>
            <person name="Zhang L."/>
            <person name="Birney E."/>
            <person name="Han K."/>
            <person name="Konkel M.K."/>
            <person name="Lee J."/>
            <person name="Smit A.F.A."/>
            <person name="Ullmer B."/>
            <person name="Wang H."/>
            <person name="Xing J."/>
            <person name="Burhans R."/>
            <person name="Cheng Z."/>
            <person name="Karro J.E."/>
            <person name="Ma J."/>
            <person name="Raney B."/>
            <person name="She X."/>
            <person name="Cox M.J."/>
            <person name="Demuth J.P."/>
            <person name="Dumas L.J."/>
            <person name="Han S.-G."/>
            <person name="Hopkins J."/>
            <person name="Karimpour-Fard A."/>
            <person name="Kim Y.H."/>
            <person name="Pollack J.R."/>
            <person name="Vinar T."/>
            <person name="Addo-Quaye C."/>
            <person name="Degenhardt J."/>
            <person name="Denby A."/>
            <person name="Hubisz M.J."/>
            <person name="Indap A."/>
            <person name="Kosiol C."/>
            <person name="Lahn B.T."/>
            <person name="Lawson H.A."/>
            <person name="Marklein A."/>
            <person name="Nielsen R."/>
            <person name="Vallender E.J."/>
            <person name="Clark A.G."/>
            <person name="Ferguson B."/>
            <person name="Hernandez R.D."/>
            <person name="Hirani K."/>
            <person name="Kehrer-Sawatzki H."/>
            <person name="Kolb J."/>
            <person name="Patil S."/>
            <person name="Pu L.-L."/>
            <person name="Ren Y."/>
            <person name="Smith D.G."/>
            <person name="Wheeler D.A."/>
            <person name="Schenck I."/>
            <person name="Ball E.V."/>
            <person name="Chen R."/>
            <person name="Cooper D.N."/>
            <person name="Giardine B."/>
            <person name="Hsu F."/>
            <person name="Kent W.J."/>
            <person name="Lesk A."/>
            <person name="Nelson D.L."/>
            <person name="O'brien W.E."/>
            <person name="Pruefer K."/>
            <person name="Stenson P.D."/>
            <person name="Wallace J.C."/>
            <person name="Ke H."/>
            <person name="Liu X.-M."/>
            <person name="Wang P."/>
            <person name="Xiang A.P."/>
            <person name="Yang F."/>
            <person name="Barber G.P."/>
            <person name="Haussler D."/>
            <person name="Karolchik D."/>
            <person name="Kern A.D."/>
            <person name="Kuhn R.M."/>
            <person name="Smith K.E."/>
            <person name="Zwieg A.S."/>
        </authorList>
    </citation>
    <scope>NUCLEOTIDE SEQUENCE [LARGE SCALE GENOMIC DNA]</scope>
    <source>
        <strain evidence="3">17573</strain>
    </source>
</reference>
<dbReference type="InParanoid" id="A0A5F8AHG0"/>
<evidence type="ECO:0008006" key="4">
    <source>
        <dbReference type="Google" id="ProtNLM"/>
    </source>
</evidence>
<proteinExistence type="predicted"/>
<name>A0A5F8AHG0_MACMU</name>
<feature type="signal peptide" evidence="1">
    <location>
        <begin position="1"/>
        <end position="15"/>
    </location>
</feature>